<keyword evidence="2" id="KW-1185">Reference proteome</keyword>
<accession>A0ACB8Z3L7</accession>
<reference evidence="2" key="1">
    <citation type="journal article" date="2022" name="Mol. Ecol. Resour.">
        <title>The genomes of chicory, endive, great burdock and yacon provide insights into Asteraceae palaeo-polyploidization history and plant inulin production.</title>
        <authorList>
            <person name="Fan W."/>
            <person name="Wang S."/>
            <person name="Wang H."/>
            <person name="Wang A."/>
            <person name="Jiang F."/>
            <person name="Liu H."/>
            <person name="Zhao H."/>
            <person name="Xu D."/>
            <person name="Zhang Y."/>
        </authorList>
    </citation>
    <scope>NUCLEOTIDE SEQUENCE [LARGE SCALE GENOMIC DNA]</scope>
    <source>
        <strain evidence="2">cv. Niubang</strain>
    </source>
</reference>
<organism evidence="1 2">
    <name type="scientific">Arctium lappa</name>
    <name type="common">Greater burdock</name>
    <name type="synonym">Lappa major</name>
    <dbReference type="NCBI Taxonomy" id="4217"/>
    <lineage>
        <taxon>Eukaryota</taxon>
        <taxon>Viridiplantae</taxon>
        <taxon>Streptophyta</taxon>
        <taxon>Embryophyta</taxon>
        <taxon>Tracheophyta</taxon>
        <taxon>Spermatophyta</taxon>
        <taxon>Magnoliopsida</taxon>
        <taxon>eudicotyledons</taxon>
        <taxon>Gunneridae</taxon>
        <taxon>Pentapetalae</taxon>
        <taxon>asterids</taxon>
        <taxon>campanulids</taxon>
        <taxon>Asterales</taxon>
        <taxon>Asteraceae</taxon>
        <taxon>Carduoideae</taxon>
        <taxon>Cardueae</taxon>
        <taxon>Arctiinae</taxon>
        <taxon>Arctium</taxon>
    </lineage>
</organism>
<dbReference type="Proteomes" id="UP001055879">
    <property type="component" value="Linkage Group LG11"/>
</dbReference>
<dbReference type="EMBL" id="CM042057">
    <property type="protein sequence ID" value="KAI3692372.1"/>
    <property type="molecule type" value="Genomic_DNA"/>
</dbReference>
<proteinExistence type="predicted"/>
<comment type="caution">
    <text evidence="1">The sequence shown here is derived from an EMBL/GenBank/DDBJ whole genome shotgun (WGS) entry which is preliminary data.</text>
</comment>
<reference evidence="1 2" key="2">
    <citation type="journal article" date="2022" name="Mol. Ecol. Resour.">
        <title>The genomes of chicory, endive, great burdock and yacon provide insights into Asteraceae paleo-polyploidization history and plant inulin production.</title>
        <authorList>
            <person name="Fan W."/>
            <person name="Wang S."/>
            <person name="Wang H."/>
            <person name="Wang A."/>
            <person name="Jiang F."/>
            <person name="Liu H."/>
            <person name="Zhao H."/>
            <person name="Xu D."/>
            <person name="Zhang Y."/>
        </authorList>
    </citation>
    <scope>NUCLEOTIDE SEQUENCE [LARGE SCALE GENOMIC DNA]</scope>
    <source>
        <strain evidence="2">cv. Niubang</strain>
    </source>
</reference>
<evidence type="ECO:0000313" key="1">
    <source>
        <dbReference type="EMBL" id="KAI3692372.1"/>
    </source>
</evidence>
<name>A0ACB8Z3L7_ARCLA</name>
<gene>
    <name evidence="1" type="ORF">L6452_32186</name>
</gene>
<protein>
    <submittedName>
        <fullName evidence="1">Uncharacterized protein</fullName>
    </submittedName>
</protein>
<sequence>MTTTMAAKGGDQSDDGGKERRVETRAMMEARNDGRAATEGTIDREFETLTIGEQGVILVTVGFTGSTWD</sequence>
<evidence type="ECO:0000313" key="2">
    <source>
        <dbReference type="Proteomes" id="UP001055879"/>
    </source>
</evidence>